<keyword evidence="4 7" id="KW-0812">Transmembrane</keyword>
<dbReference type="Pfam" id="PF04226">
    <property type="entry name" value="Transgly_assoc"/>
    <property type="match status" value="1"/>
</dbReference>
<keyword evidence="3" id="KW-1003">Cell membrane</keyword>
<evidence type="ECO:0000256" key="5">
    <source>
        <dbReference type="ARBA" id="ARBA00022989"/>
    </source>
</evidence>
<comment type="similarity">
    <text evidence="2">Belongs to the UPF0410 family.</text>
</comment>
<reference evidence="9" key="1">
    <citation type="journal article" date="2019" name="Int. J. Syst. Evol. Microbiol.">
        <title>The Global Catalogue of Microorganisms (GCM) 10K type strain sequencing project: providing services to taxonomists for standard genome sequencing and annotation.</title>
        <authorList>
            <consortium name="The Broad Institute Genomics Platform"/>
            <consortium name="The Broad Institute Genome Sequencing Center for Infectious Disease"/>
            <person name="Wu L."/>
            <person name="Ma J."/>
        </authorList>
    </citation>
    <scope>NUCLEOTIDE SEQUENCE [LARGE SCALE GENOMIC DNA]</scope>
    <source>
        <strain evidence="9">CCUG 71848</strain>
    </source>
</reference>
<evidence type="ECO:0000256" key="6">
    <source>
        <dbReference type="ARBA" id="ARBA00023136"/>
    </source>
</evidence>
<dbReference type="InterPro" id="IPR007341">
    <property type="entry name" value="Transgly_assoc"/>
</dbReference>
<evidence type="ECO:0000313" key="8">
    <source>
        <dbReference type="EMBL" id="MFD1123854.1"/>
    </source>
</evidence>
<comment type="subcellular location">
    <subcellularLocation>
        <location evidence="1">Cell membrane</location>
        <topology evidence="1">Multi-pass membrane protein</topology>
    </subcellularLocation>
</comment>
<dbReference type="PANTHER" id="PTHR33884:SF3">
    <property type="entry name" value="UPF0410 PROTEIN YMGE"/>
    <property type="match status" value="1"/>
</dbReference>
<protein>
    <submittedName>
        <fullName evidence="8">GlsB/YeaQ/YmgE family stress response membrane protein</fullName>
    </submittedName>
</protein>
<dbReference type="RefSeq" id="WP_121979124.1">
    <property type="nucleotide sequence ID" value="NZ_JBHTLH010000004.1"/>
</dbReference>
<organism evidence="8 9">
    <name type="scientific">Lentilactobacillus raoultii</name>
    <dbReference type="NCBI Taxonomy" id="1987503"/>
    <lineage>
        <taxon>Bacteria</taxon>
        <taxon>Bacillati</taxon>
        <taxon>Bacillota</taxon>
        <taxon>Bacilli</taxon>
        <taxon>Lactobacillales</taxon>
        <taxon>Lactobacillaceae</taxon>
        <taxon>Lentilactobacillus</taxon>
    </lineage>
</organism>
<accession>A0ABW3PE57</accession>
<keyword evidence="5 7" id="KW-1133">Transmembrane helix</keyword>
<comment type="caution">
    <text evidence="8">The sequence shown here is derived from an EMBL/GenBank/DDBJ whole genome shotgun (WGS) entry which is preliminary data.</text>
</comment>
<keyword evidence="9" id="KW-1185">Reference proteome</keyword>
<dbReference type="EMBL" id="JBHTLH010000004">
    <property type="protein sequence ID" value="MFD1123854.1"/>
    <property type="molecule type" value="Genomic_DNA"/>
</dbReference>
<name>A0ABW3PE57_9LACO</name>
<proteinExistence type="inferred from homology"/>
<gene>
    <name evidence="8" type="ORF">ACFQ22_00550</name>
</gene>
<sequence>MLSLIWTLIIGGVIGVVAGAITSRDLPFGWIGNIAAGLIGAWLGEALLGSWGPQLAEIAIVPAIVGAVILVFLASLITRGLAD</sequence>
<dbReference type="Proteomes" id="UP001597156">
    <property type="component" value="Unassembled WGS sequence"/>
</dbReference>
<evidence type="ECO:0000256" key="3">
    <source>
        <dbReference type="ARBA" id="ARBA00022475"/>
    </source>
</evidence>
<keyword evidence="6 7" id="KW-0472">Membrane</keyword>
<evidence type="ECO:0000256" key="7">
    <source>
        <dbReference type="SAM" id="Phobius"/>
    </source>
</evidence>
<evidence type="ECO:0000313" key="9">
    <source>
        <dbReference type="Proteomes" id="UP001597156"/>
    </source>
</evidence>
<dbReference type="PANTHER" id="PTHR33884">
    <property type="entry name" value="UPF0410 PROTEIN YMGE"/>
    <property type="match status" value="1"/>
</dbReference>
<feature type="transmembrane region" description="Helical" evidence="7">
    <location>
        <begin position="29"/>
        <end position="48"/>
    </location>
</feature>
<evidence type="ECO:0000256" key="4">
    <source>
        <dbReference type="ARBA" id="ARBA00022692"/>
    </source>
</evidence>
<feature type="transmembrane region" description="Helical" evidence="7">
    <location>
        <begin position="55"/>
        <end position="77"/>
    </location>
</feature>
<evidence type="ECO:0000256" key="2">
    <source>
        <dbReference type="ARBA" id="ARBA00011006"/>
    </source>
</evidence>
<evidence type="ECO:0000256" key="1">
    <source>
        <dbReference type="ARBA" id="ARBA00004651"/>
    </source>
</evidence>